<keyword evidence="3" id="KW-1185">Reference proteome</keyword>
<comment type="caution">
    <text evidence="2">The sequence shown here is derived from an EMBL/GenBank/DDBJ whole genome shotgun (WGS) entry which is preliminary data.</text>
</comment>
<keyword evidence="1" id="KW-0732">Signal</keyword>
<organism evidence="2 3">
    <name type="scientific">Microbulbifer echini</name>
    <dbReference type="NCBI Taxonomy" id="1529067"/>
    <lineage>
        <taxon>Bacteria</taxon>
        <taxon>Pseudomonadati</taxon>
        <taxon>Pseudomonadota</taxon>
        <taxon>Gammaproteobacteria</taxon>
        <taxon>Cellvibrionales</taxon>
        <taxon>Microbulbiferaceae</taxon>
        <taxon>Microbulbifer</taxon>
    </lineage>
</organism>
<feature type="chain" id="PRO_5046515250" evidence="1">
    <location>
        <begin position="24"/>
        <end position="272"/>
    </location>
</feature>
<sequence length="272" mass="30126">MFFRNTVKTVAVSVALLAFGAQAKTFKYELQDLNSSNMDIQYPGLDFSGVSSATLTIDHADQSAPPVVTSLEINFPSTSNLFVKNFKSSDETFRASVDDAWVYRKLNVEMNGLNYFDPNGKFVDIMAFVSEADSFIGKTQLGKGPMLFHVSGRLVDVTPSKVVDVEWLTVNDNRLKLSLRDNVTSAPDSDFGGKAFVIDSLWFGEGEETLYLEAPFGDEAKFIQPYKLAVSKISGPIGDEYFIKILAKDENGNEFETVELPLQDLLSNAYDN</sequence>
<gene>
    <name evidence="2" type="ORF">ACCI51_14060</name>
</gene>
<name>A0ABV4NQJ7_9GAMM</name>
<evidence type="ECO:0000313" key="3">
    <source>
        <dbReference type="Proteomes" id="UP001569414"/>
    </source>
</evidence>
<dbReference type="RefSeq" id="WP_299583061.1">
    <property type="nucleotide sequence ID" value="NZ_JBGMEL010000013.1"/>
</dbReference>
<accession>A0ABV4NQJ7</accession>
<proteinExistence type="predicted"/>
<dbReference type="Proteomes" id="UP001569414">
    <property type="component" value="Unassembled WGS sequence"/>
</dbReference>
<evidence type="ECO:0000313" key="2">
    <source>
        <dbReference type="EMBL" id="MFA0791676.1"/>
    </source>
</evidence>
<evidence type="ECO:0000256" key="1">
    <source>
        <dbReference type="SAM" id="SignalP"/>
    </source>
</evidence>
<dbReference type="EMBL" id="JBGMEL010000013">
    <property type="protein sequence ID" value="MFA0791676.1"/>
    <property type="molecule type" value="Genomic_DNA"/>
</dbReference>
<feature type="signal peptide" evidence="1">
    <location>
        <begin position="1"/>
        <end position="23"/>
    </location>
</feature>
<protein>
    <submittedName>
        <fullName evidence="2">Uncharacterized protein</fullName>
    </submittedName>
</protein>
<reference evidence="2 3" key="1">
    <citation type="submission" date="2024-08" db="EMBL/GenBank/DDBJ databases">
        <authorList>
            <person name="Ishaq N."/>
        </authorList>
    </citation>
    <scope>NUCLEOTIDE SEQUENCE [LARGE SCALE GENOMIC DNA]</scope>
    <source>
        <strain evidence="2 3">JCM 30400</strain>
    </source>
</reference>